<reference evidence="2" key="1">
    <citation type="journal article" date="2014" name="Int. J. Syst. Evol. Microbiol.">
        <title>Complete genome of a new Firmicutes species belonging to the dominant human colonic microbiota ('Ruminococcus bicirculans') reveals two chromosomes and a selective capacity to utilize plant glucans.</title>
        <authorList>
            <consortium name="NISC Comparative Sequencing Program"/>
            <person name="Wegmann U."/>
            <person name="Louis P."/>
            <person name="Goesmann A."/>
            <person name="Henrissat B."/>
            <person name="Duncan S.H."/>
            <person name="Flint H.J."/>
        </authorList>
    </citation>
    <scope>NUCLEOTIDE SEQUENCE</scope>
    <source>
        <strain evidence="2">VKM B-1499</strain>
    </source>
</reference>
<accession>A0ABQ5TBL2</accession>
<protein>
    <recommendedName>
        <fullName evidence="4">DUF4760 domain-containing protein</fullName>
    </recommendedName>
</protein>
<proteinExistence type="predicted"/>
<keyword evidence="3" id="KW-1185">Reference proteome</keyword>
<reference evidence="2" key="2">
    <citation type="submission" date="2023-01" db="EMBL/GenBank/DDBJ databases">
        <authorList>
            <person name="Sun Q."/>
            <person name="Evtushenko L."/>
        </authorList>
    </citation>
    <scope>NUCLEOTIDE SEQUENCE</scope>
    <source>
        <strain evidence="2">VKM B-1499</strain>
    </source>
</reference>
<name>A0ABQ5TBL2_9CAUL</name>
<evidence type="ECO:0000313" key="3">
    <source>
        <dbReference type="Proteomes" id="UP001143509"/>
    </source>
</evidence>
<evidence type="ECO:0008006" key="4">
    <source>
        <dbReference type="Google" id="ProtNLM"/>
    </source>
</evidence>
<comment type="caution">
    <text evidence="2">The sequence shown here is derived from an EMBL/GenBank/DDBJ whole genome shotgun (WGS) entry which is preliminary data.</text>
</comment>
<keyword evidence="1" id="KW-1133">Transmembrane helix</keyword>
<dbReference type="RefSeq" id="WP_271165711.1">
    <property type="nucleotide sequence ID" value="NZ_BSFD01000009.1"/>
</dbReference>
<gene>
    <name evidence="2" type="ORF">GCM10017620_24880</name>
</gene>
<dbReference type="EMBL" id="BSFD01000009">
    <property type="protein sequence ID" value="GLK49515.1"/>
    <property type="molecule type" value="Genomic_DNA"/>
</dbReference>
<keyword evidence="1" id="KW-0812">Transmembrane</keyword>
<evidence type="ECO:0000256" key="1">
    <source>
        <dbReference type="SAM" id="Phobius"/>
    </source>
</evidence>
<dbReference type="Proteomes" id="UP001143509">
    <property type="component" value="Unassembled WGS sequence"/>
</dbReference>
<keyword evidence="1" id="KW-0472">Membrane</keyword>
<organism evidence="2 3">
    <name type="scientific">Brevundimonas intermedia</name>
    <dbReference type="NCBI Taxonomy" id="74315"/>
    <lineage>
        <taxon>Bacteria</taxon>
        <taxon>Pseudomonadati</taxon>
        <taxon>Pseudomonadota</taxon>
        <taxon>Alphaproteobacteria</taxon>
        <taxon>Caulobacterales</taxon>
        <taxon>Caulobacteraceae</taxon>
        <taxon>Brevundimonas</taxon>
    </lineage>
</organism>
<feature type="transmembrane region" description="Helical" evidence="1">
    <location>
        <begin position="41"/>
        <end position="63"/>
    </location>
</feature>
<evidence type="ECO:0000313" key="2">
    <source>
        <dbReference type="EMBL" id="GLK49515.1"/>
    </source>
</evidence>
<sequence length="221" mass="24940">MRWIVGIWAAFCAALLVLVWTTAFGAALNPMWAWFRLNKDAAGWVQAFGSIAAILATAAVVWWQETRRREDIRIERLLRRTDQLESLTAMSRRLVDLLSDVQNCHAYFDSRYVEAAFKDIAAALKEVPVHDARSYSVATAVMNLRRVSESSLPLLDWLSNYHLKVPYSAAWDMEADARFHAIGAGLDEANAALRVLEARLARVDAKLPPRERSVISTPWKA</sequence>